<dbReference type="GO" id="GO:0008893">
    <property type="term" value="F:guanosine-3',5'-bis(diphosphate) 3'-diphosphatase activity"/>
    <property type="evidence" value="ECO:0007669"/>
    <property type="project" value="UniProtKB-EC"/>
</dbReference>
<dbReference type="Proteomes" id="UP000009145">
    <property type="component" value="Chromosome"/>
</dbReference>
<protein>
    <submittedName>
        <fullName evidence="2">Guanosine-3',5'-bis(Diphosphate) 3'-pyrophosphohydrolase</fullName>
        <ecNumber evidence="2">3.1.7.2</ecNumber>
    </submittedName>
</protein>
<proteinExistence type="predicted"/>
<dbReference type="STRING" id="754477.Q7C_1581"/>
<dbReference type="InterPro" id="IPR052194">
    <property type="entry name" value="MESH1"/>
</dbReference>
<sequence>MITIERTDYAFAAVDASIEEWAAIKAIVRYCANHYWATELHYLISGPEERRPQKVESLSEAMENVWGEPPVELLFRDELLLLTQCVTDTEGKGLPGVDEDFHADLAGQIYTLDVYGIFDDDKVTDETWDRWARERRVHDTVSWIIKLHAGQTDKAGHAYAQHPLRVHMRLQALFPDAGEDVRHAALLHDVMEDCGITADDLHQRGYSDDTIDIVSALTKNPDDDRTYAQRIEWLAEQGTVGAMQVKLCDLLDNTDPERLRDLPDAQAASLSQRYAKAIALLTSRLEALGVTHTGPQ</sequence>
<dbReference type="PANTHER" id="PTHR46246">
    <property type="entry name" value="GUANOSINE-3',5'-BIS(DIPHOSPHATE) 3'-PYROPHOSPHOHYDROLASE MESH1"/>
    <property type="match status" value="1"/>
</dbReference>
<evidence type="ECO:0000313" key="2">
    <source>
        <dbReference type="EMBL" id="AFJ02730.1"/>
    </source>
</evidence>
<dbReference type="PATRIC" id="fig|754477.3.peg.1560"/>
<dbReference type="InterPro" id="IPR003607">
    <property type="entry name" value="HD/PDEase_dom"/>
</dbReference>
<dbReference type="eggNOG" id="COG0317">
    <property type="taxonomic scope" value="Bacteria"/>
</dbReference>
<name>I1YII7_METFJ</name>
<dbReference type="HOGENOM" id="CLU_962459_0_0_6"/>
<keyword evidence="3" id="KW-1185">Reference proteome</keyword>
<dbReference type="EC" id="3.1.7.2" evidence="2"/>
<organism evidence="2 3">
    <name type="scientific">Methylophaga frappieri (strain ATCC BAA-2434 / DSM 25690 / JAM7)</name>
    <dbReference type="NCBI Taxonomy" id="754477"/>
    <lineage>
        <taxon>Bacteria</taxon>
        <taxon>Pseudomonadati</taxon>
        <taxon>Pseudomonadota</taxon>
        <taxon>Gammaproteobacteria</taxon>
        <taxon>Thiotrichales</taxon>
        <taxon>Piscirickettsiaceae</taxon>
        <taxon>Methylophaga</taxon>
    </lineage>
</organism>
<dbReference type="OrthoDB" id="9802385at2"/>
<dbReference type="AlphaFoldDB" id="I1YII7"/>
<gene>
    <name evidence="2" type="ordered locus">Q7C_1581</name>
</gene>
<evidence type="ECO:0000313" key="3">
    <source>
        <dbReference type="Proteomes" id="UP000009145"/>
    </source>
</evidence>
<feature type="domain" description="HD/PDEase" evidence="1">
    <location>
        <begin position="155"/>
        <end position="263"/>
    </location>
</feature>
<dbReference type="SUPFAM" id="SSF109604">
    <property type="entry name" value="HD-domain/PDEase-like"/>
    <property type="match status" value="1"/>
</dbReference>
<dbReference type="Gene3D" id="1.10.3210.10">
    <property type="entry name" value="Hypothetical protein af1432"/>
    <property type="match status" value="1"/>
</dbReference>
<dbReference type="EMBL" id="CP003380">
    <property type="protein sequence ID" value="AFJ02730.1"/>
    <property type="molecule type" value="Genomic_DNA"/>
</dbReference>
<dbReference type="KEGG" id="mec:Q7C_1581"/>
<accession>I1YII7</accession>
<dbReference type="PANTHER" id="PTHR46246:SF1">
    <property type="entry name" value="GUANOSINE-3',5'-BIS(DIPHOSPHATE) 3'-PYROPHOSPHOHYDROLASE MESH1"/>
    <property type="match status" value="1"/>
</dbReference>
<keyword evidence="2" id="KW-0378">Hydrolase</keyword>
<reference evidence="2 3" key="1">
    <citation type="journal article" date="2012" name="J. Bacteriol.">
        <title>Complete genome sequences of Methylophaga sp. strain JAM1 and Methylophaga sp. strain JAM7.</title>
        <authorList>
            <person name="Villeneuve C."/>
            <person name="Martineau C."/>
            <person name="Mauffrey F."/>
            <person name="Villemur R."/>
        </authorList>
    </citation>
    <scope>NUCLEOTIDE SEQUENCE [LARGE SCALE GENOMIC DNA]</scope>
    <source>
        <strain evidence="2 3">JAM7</strain>
    </source>
</reference>
<evidence type="ECO:0000259" key="1">
    <source>
        <dbReference type="SMART" id="SM00471"/>
    </source>
</evidence>
<dbReference type="SMART" id="SM00471">
    <property type="entry name" value="HDc"/>
    <property type="match status" value="1"/>
</dbReference>